<evidence type="ECO:0000259" key="3">
    <source>
        <dbReference type="PROSITE" id="PS50893"/>
    </source>
</evidence>
<comment type="caution">
    <text evidence="4">The sequence shown here is derived from an EMBL/GenBank/DDBJ whole genome shotgun (WGS) entry which is preliminary data.</text>
</comment>
<name>A0A9D1D4D1_9FIRM</name>
<dbReference type="GO" id="GO:0022857">
    <property type="term" value="F:transmembrane transporter activity"/>
    <property type="evidence" value="ECO:0007669"/>
    <property type="project" value="TreeGrafter"/>
</dbReference>
<sequence>MEICRLEHIHKDYRMGEVVTPLKDVSLTVHSGDFIVVEGPSGIGKSTLLYVMGTLLQSDGGTYLFEDKDVSRFSDSEKSGLRAGKIGFLFQDSALIQALTLRENLLFAQGIGQKKDPAQADELLRRFGLEDRAGFFPYQLSGGQRRRAMAARALIHHPALILADEPTNDLDEHWSLEIIRILKEQAGSGSAVVMVTHNSRWAEEASKRCRLEDGILIDISQTAAI</sequence>
<dbReference type="AlphaFoldDB" id="A0A9D1D4D1"/>
<keyword evidence="1" id="KW-0547">Nucleotide-binding</keyword>
<dbReference type="Gene3D" id="3.40.50.300">
    <property type="entry name" value="P-loop containing nucleotide triphosphate hydrolases"/>
    <property type="match status" value="1"/>
</dbReference>
<evidence type="ECO:0000313" key="5">
    <source>
        <dbReference type="Proteomes" id="UP000824250"/>
    </source>
</evidence>
<dbReference type="Pfam" id="PF00005">
    <property type="entry name" value="ABC_tran"/>
    <property type="match status" value="1"/>
</dbReference>
<dbReference type="PANTHER" id="PTHR24220">
    <property type="entry name" value="IMPORT ATP-BINDING PROTEIN"/>
    <property type="match status" value="1"/>
</dbReference>
<dbReference type="InterPro" id="IPR003439">
    <property type="entry name" value="ABC_transporter-like_ATP-bd"/>
</dbReference>
<reference evidence="4" key="1">
    <citation type="submission" date="2020-10" db="EMBL/GenBank/DDBJ databases">
        <authorList>
            <person name="Gilroy R."/>
        </authorList>
    </citation>
    <scope>NUCLEOTIDE SEQUENCE</scope>
    <source>
        <strain evidence="4">CHK180-2868</strain>
    </source>
</reference>
<dbReference type="PANTHER" id="PTHR24220:SF86">
    <property type="entry name" value="ABC TRANSPORTER ABCH.1"/>
    <property type="match status" value="1"/>
</dbReference>
<keyword evidence="2 4" id="KW-0067">ATP-binding</keyword>
<evidence type="ECO:0000313" key="4">
    <source>
        <dbReference type="EMBL" id="HIR04695.1"/>
    </source>
</evidence>
<evidence type="ECO:0000256" key="1">
    <source>
        <dbReference type="ARBA" id="ARBA00022741"/>
    </source>
</evidence>
<accession>A0A9D1D4D1</accession>
<dbReference type="Proteomes" id="UP000824250">
    <property type="component" value="Unassembled WGS sequence"/>
</dbReference>
<reference evidence="4" key="2">
    <citation type="journal article" date="2021" name="PeerJ">
        <title>Extensive microbial diversity within the chicken gut microbiome revealed by metagenomics and culture.</title>
        <authorList>
            <person name="Gilroy R."/>
            <person name="Ravi A."/>
            <person name="Getino M."/>
            <person name="Pursley I."/>
            <person name="Horton D.L."/>
            <person name="Alikhan N.F."/>
            <person name="Baker D."/>
            <person name="Gharbi K."/>
            <person name="Hall N."/>
            <person name="Watson M."/>
            <person name="Adriaenssens E.M."/>
            <person name="Foster-Nyarko E."/>
            <person name="Jarju S."/>
            <person name="Secka A."/>
            <person name="Antonio M."/>
            <person name="Oren A."/>
            <person name="Chaudhuri R.R."/>
            <person name="La Ragione R."/>
            <person name="Hildebrand F."/>
            <person name="Pallen M.J."/>
        </authorList>
    </citation>
    <scope>NUCLEOTIDE SEQUENCE</scope>
    <source>
        <strain evidence="4">CHK180-2868</strain>
    </source>
</reference>
<dbReference type="InterPro" id="IPR027417">
    <property type="entry name" value="P-loop_NTPase"/>
</dbReference>
<dbReference type="GO" id="GO:0005524">
    <property type="term" value="F:ATP binding"/>
    <property type="evidence" value="ECO:0007669"/>
    <property type="project" value="UniProtKB-KW"/>
</dbReference>
<proteinExistence type="predicted"/>
<protein>
    <submittedName>
        <fullName evidence="4">ATP-binding cassette domain-containing protein</fullName>
    </submittedName>
</protein>
<dbReference type="GO" id="GO:0005886">
    <property type="term" value="C:plasma membrane"/>
    <property type="evidence" value="ECO:0007669"/>
    <property type="project" value="TreeGrafter"/>
</dbReference>
<dbReference type="InterPro" id="IPR015854">
    <property type="entry name" value="ABC_transpr_LolD-like"/>
</dbReference>
<dbReference type="SUPFAM" id="SSF52540">
    <property type="entry name" value="P-loop containing nucleoside triphosphate hydrolases"/>
    <property type="match status" value="1"/>
</dbReference>
<organism evidence="4 5">
    <name type="scientific">Candidatus Copromonas faecavium</name>
    <name type="common">nom. illeg.</name>
    <dbReference type="NCBI Taxonomy" id="2840740"/>
    <lineage>
        <taxon>Bacteria</taxon>
        <taxon>Bacillati</taxon>
        <taxon>Bacillota</taxon>
        <taxon>Clostridia</taxon>
        <taxon>Lachnospirales</taxon>
        <taxon>Lachnospiraceae</taxon>
        <taxon>Candidatus Copromonas (nom. illeg.)</taxon>
    </lineage>
</organism>
<dbReference type="InterPro" id="IPR003593">
    <property type="entry name" value="AAA+_ATPase"/>
</dbReference>
<feature type="domain" description="ABC transporter" evidence="3">
    <location>
        <begin position="4"/>
        <end position="225"/>
    </location>
</feature>
<dbReference type="GO" id="GO:0016887">
    <property type="term" value="F:ATP hydrolysis activity"/>
    <property type="evidence" value="ECO:0007669"/>
    <property type="project" value="InterPro"/>
</dbReference>
<gene>
    <name evidence="4" type="ORF">IAB28_01830</name>
</gene>
<dbReference type="PROSITE" id="PS50893">
    <property type="entry name" value="ABC_TRANSPORTER_2"/>
    <property type="match status" value="1"/>
</dbReference>
<dbReference type="EMBL" id="DVGC01000007">
    <property type="protein sequence ID" value="HIR04695.1"/>
    <property type="molecule type" value="Genomic_DNA"/>
</dbReference>
<dbReference type="SMART" id="SM00382">
    <property type="entry name" value="AAA"/>
    <property type="match status" value="1"/>
</dbReference>
<evidence type="ECO:0000256" key="2">
    <source>
        <dbReference type="ARBA" id="ARBA00022840"/>
    </source>
</evidence>